<dbReference type="RefSeq" id="XP_056583921.1">
    <property type="nucleotide sequence ID" value="XM_056719786.1"/>
</dbReference>
<sequence length="486" mass="53112">MAPNDPVLSLVTADPGLPRANPTQSYWQHIPHALADIQSSKLPTDQDFAIIGSGITGLSVAKSLLERHPTATVTVLEARALCSGATGRNGGQVAANAGEQYMYLAETHGVETAGKIVDFTFRNLEKMQELIEEYDAVEVSEMQRLQKLRVFLTQGKFDDFKKSIARLEMDHPSRKGLYTILDADAVLKEYEIHGASGGALLPAGTVWPYRLVTKVFAALSEKYPGRLTIETHTPVESVEHISAPASPSPLTSTYPYTLRTSRGPLRARTVVHCTNGYSGHLLPRLRGLVHPFKGTMTVQDPQNTVSNQGTAVSWGFHYPPSYDPNTKRLGYGLYYLGQSAKTGYFYFGGENARLEESVSSDDSFVADHSVEHLEVVLPRFFGKDDRSDWRLISSWSGIMGYSSDGLPVVGRLSPTLTGRKGDGEWIVAAFNGYGMANSLMSGEALALMILGEDVSDWLPVAYGLGKKRLQETLTVPKAVNALRSKI</sequence>
<keyword evidence="3" id="KW-1185">Reference proteome</keyword>
<accession>A0A9W9VL97</accession>
<evidence type="ECO:0000259" key="1">
    <source>
        <dbReference type="Pfam" id="PF01266"/>
    </source>
</evidence>
<dbReference type="Gene3D" id="3.30.9.10">
    <property type="entry name" value="D-Amino Acid Oxidase, subunit A, domain 2"/>
    <property type="match status" value="1"/>
</dbReference>
<dbReference type="Gene3D" id="3.50.50.60">
    <property type="entry name" value="FAD/NAD(P)-binding domain"/>
    <property type="match status" value="1"/>
</dbReference>
<name>A0A9W9VL97_9EURO</name>
<evidence type="ECO:0000313" key="3">
    <source>
        <dbReference type="Proteomes" id="UP001147752"/>
    </source>
</evidence>
<dbReference type="SUPFAM" id="SSF51905">
    <property type="entry name" value="FAD/NAD(P)-binding domain"/>
    <property type="match status" value="1"/>
</dbReference>
<feature type="domain" description="FAD dependent oxidoreductase" evidence="1">
    <location>
        <begin position="47"/>
        <end position="446"/>
    </location>
</feature>
<organism evidence="2 3">
    <name type="scientific">Penicillium concentricum</name>
    <dbReference type="NCBI Taxonomy" id="293559"/>
    <lineage>
        <taxon>Eukaryota</taxon>
        <taxon>Fungi</taxon>
        <taxon>Dikarya</taxon>
        <taxon>Ascomycota</taxon>
        <taxon>Pezizomycotina</taxon>
        <taxon>Eurotiomycetes</taxon>
        <taxon>Eurotiomycetidae</taxon>
        <taxon>Eurotiales</taxon>
        <taxon>Aspergillaceae</taxon>
        <taxon>Penicillium</taxon>
    </lineage>
</organism>
<dbReference type="GO" id="GO:0005737">
    <property type="term" value="C:cytoplasm"/>
    <property type="evidence" value="ECO:0007669"/>
    <property type="project" value="TreeGrafter"/>
</dbReference>
<dbReference type="Pfam" id="PF01266">
    <property type="entry name" value="DAO"/>
    <property type="match status" value="1"/>
</dbReference>
<protein>
    <submittedName>
        <fullName evidence="2">FAD dependent oxidoreductase</fullName>
    </submittedName>
</protein>
<dbReference type="Proteomes" id="UP001147752">
    <property type="component" value="Unassembled WGS sequence"/>
</dbReference>
<evidence type="ECO:0000313" key="2">
    <source>
        <dbReference type="EMBL" id="KAJ5384145.1"/>
    </source>
</evidence>
<dbReference type="AlphaFoldDB" id="A0A9W9VL97"/>
<dbReference type="PANTHER" id="PTHR13847">
    <property type="entry name" value="SARCOSINE DEHYDROGENASE-RELATED"/>
    <property type="match status" value="1"/>
</dbReference>
<dbReference type="InterPro" id="IPR006076">
    <property type="entry name" value="FAD-dep_OxRdtase"/>
</dbReference>
<gene>
    <name evidence="2" type="ORF">N7517_002056</name>
</gene>
<proteinExistence type="predicted"/>
<dbReference type="OrthoDB" id="512662at2759"/>
<dbReference type="EMBL" id="JAPZBT010000001">
    <property type="protein sequence ID" value="KAJ5384145.1"/>
    <property type="molecule type" value="Genomic_DNA"/>
</dbReference>
<dbReference type="GeneID" id="81458969"/>
<comment type="caution">
    <text evidence="2">The sequence shown here is derived from an EMBL/GenBank/DDBJ whole genome shotgun (WGS) entry which is preliminary data.</text>
</comment>
<reference evidence="2" key="2">
    <citation type="journal article" date="2023" name="IMA Fungus">
        <title>Comparative genomic study of the Penicillium genus elucidates a diverse pangenome and 15 lateral gene transfer events.</title>
        <authorList>
            <person name="Petersen C."/>
            <person name="Sorensen T."/>
            <person name="Nielsen M.R."/>
            <person name="Sondergaard T.E."/>
            <person name="Sorensen J.L."/>
            <person name="Fitzpatrick D.A."/>
            <person name="Frisvad J.C."/>
            <person name="Nielsen K.L."/>
        </authorList>
    </citation>
    <scope>NUCLEOTIDE SEQUENCE</scope>
    <source>
        <strain evidence="2">IBT 3081</strain>
    </source>
</reference>
<dbReference type="PANTHER" id="PTHR13847:SF213">
    <property type="entry name" value="DEPENDENT OXIDOREDUCTASE, PUTATIVE-RELATED"/>
    <property type="match status" value="1"/>
</dbReference>
<reference evidence="2" key="1">
    <citation type="submission" date="2022-12" db="EMBL/GenBank/DDBJ databases">
        <authorList>
            <person name="Petersen C."/>
        </authorList>
    </citation>
    <scope>NUCLEOTIDE SEQUENCE</scope>
    <source>
        <strain evidence="2">IBT 3081</strain>
    </source>
</reference>
<dbReference type="InterPro" id="IPR036188">
    <property type="entry name" value="FAD/NAD-bd_sf"/>
</dbReference>